<dbReference type="InterPro" id="IPR036034">
    <property type="entry name" value="PDZ_sf"/>
</dbReference>
<dbReference type="Pfam" id="PF00595">
    <property type="entry name" value="PDZ"/>
    <property type="match status" value="1"/>
</dbReference>
<feature type="domain" description="PDZ" evidence="1">
    <location>
        <begin position="26"/>
        <end position="111"/>
    </location>
</feature>
<dbReference type="InParanoid" id="A0A1S3H4D3"/>
<dbReference type="RefSeq" id="XP_013380822.1">
    <property type="nucleotide sequence ID" value="XM_013525368.1"/>
</dbReference>
<accession>A0A1S3H4D3</accession>
<dbReference type="InterPro" id="IPR001478">
    <property type="entry name" value="PDZ"/>
</dbReference>
<organism evidence="2 3">
    <name type="scientific">Lingula anatina</name>
    <name type="common">Brachiopod</name>
    <name type="synonym">Lingula unguis</name>
    <dbReference type="NCBI Taxonomy" id="7574"/>
    <lineage>
        <taxon>Eukaryota</taxon>
        <taxon>Metazoa</taxon>
        <taxon>Spiralia</taxon>
        <taxon>Lophotrochozoa</taxon>
        <taxon>Brachiopoda</taxon>
        <taxon>Linguliformea</taxon>
        <taxon>Lingulata</taxon>
        <taxon>Lingulida</taxon>
        <taxon>Linguloidea</taxon>
        <taxon>Lingulidae</taxon>
        <taxon>Lingula</taxon>
    </lineage>
</organism>
<dbReference type="PANTHER" id="PTHR13865:SF28">
    <property type="entry name" value="POLYCHAETOID, ISOFORM O"/>
    <property type="match status" value="1"/>
</dbReference>
<dbReference type="SMART" id="SM00228">
    <property type="entry name" value="PDZ"/>
    <property type="match status" value="1"/>
</dbReference>
<evidence type="ECO:0000313" key="2">
    <source>
        <dbReference type="Proteomes" id="UP000085678"/>
    </source>
</evidence>
<evidence type="ECO:0000259" key="1">
    <source>
        <dbReference type="PROSITE" id="PS50106"/>
    </source>
</evidence>
<dbReference type="GO" id="GO:0050839">
    <property type="term" value="F:cell adhesion molecule binding"/>
    <property type="evidence" value="ECO:0007669"/>
    <property type="project" value="TreeGrafter"/>
</dbReference>
<dbReference type="GO" id="GO:0045216">
    <property type="term" value="P:cell-cell junction organization"/>
    <property type="evidence" value="ECO:0007669"/>
    <property type="project" value="TreeGrafter"/>
</dbReference>
<dbReference type="PROSITE" id="PS50106">
    <property type="entry name" value="PDZ"/>
    <property type="match status" value="1"/>
</dbReference>
<dbReference type="CDD" id="cd06727">
    <property type="entry name" value="PDZ1_ZO1-like"/>
    <property type="match status" value="1"/>
</dbReference>
<name>A0A1S3H4D3_LINAN</name>
<dbReference type="PANTHER" id="PTHR13865">
    <property type="entry name" value="TIGHT JUNCTION PROTEIN"/>
    <property type="match status" value="1"/>
</dbReference>
<dbReference type="GO" id="GO:0005886">
    <property type="term" value="C:plasma membrane"/>
    <property type="evidence" value="ECO:0007669"/>
    <property type="project" value="TreeGrafter"/>
</dbReference>
<protein>
    <submittedName>
        <fullName evidence="3">Tight junction protein ZO-3-like</fullName>
    </submittedName>
</protein>
<proteinExistence type="predicted"/>
<dbReference type="OrthoDB" id="78824at2759"/>
<dbReference type="SUPFAM" id="SSF50156">
    <property type="entry name" value="PDZ domain-like"/>
    <property type="match status" value="1"/>
</dbReference>
<dbReference type="GO" id="GO:0150105">
    <property type="term" value="P:protein localization to cell-cell junction"/>
    <property type="evidence" value="ECO:0007669"/>
    <property type="project" value="TreeGrafter"/>
</dbReference>
<evidence type="ECO:0000313" key="3">
    <source>
        <dbReference type="RefSeq" id="XP_013380822.1"/>
    </source>
</evidence>
<reference evidence="3" key="1">
    <citation type="submission" date="2025-08" db="UniProtKB">
        <authorList>
            <consortium name="RefSeq"/>
        </authorList>
    </citation>
    <scope>IDENTIFICATION</scope>
    <source>
        <tissue evidence="3">Gonads</tissue>
    </source>
</reference>
<dbReference type="GO" id="GO:0005923">
    <property type="term" value="C:bicellular tight junction"/>
    <property type="evidence" value="ECO:0007669"/>
    <property type="project" value="TreeGrafter"/>
</dbReference>
<dbReference type="STRING" id="7574.A0A1S3H4D3"/>
<dbReference type="GO" id="GO:0098609">
    <property type="term" value="P:cell-cell adhesion"/>
    <property type="evidence" value="ECO:0007669"/>
    <property type="project" value="TreeGrafter"/>
</dbReference>
<sequence length="142" mass="15320">MKLKMCNVEREEKSEVEDEVLWETHHVKISKVRLVGLGIAVSGGYDNPSNGDPSIVISDVIKIGPAEGKLQINDRVLSVNGHSFDHVDQSTAIQVIVDCGETVNMVVSRAVVSPCPGVLAQSSAPLTRNIKRNGSLFAKSRT</sequence>
<dbReference type="Gene3D" id="2.30.42.10">
    <property type="match status" value="1"/>
</dbReference>
<dbReference type="KEGG" id="lak:106151932"/>
<keyword evidence="2" id="KW-1185">Reference proteome</keyword>
<gene>
    <name evidence="3" type="primary">LOC106151932</name>
</gene>
<dbReference type="GeneID" id="106151932"/>
<dbReference type="Proteomes" id="UP000085678">
    <property type="component" value="Unplaced"/>
</dbReference>
<dbReference type="AlphaFoldDB" id="A0A1S3H4D3"/>